<keyword evidence="1" id="KW-0732">Signal</keyword>
<keyword evidence="4" id="KW-1185">Reference proteome</keyword>
<dbReference type="NCBIfam" id="TIGR02595">
    <property type="entry name" value="PEP_CTERM"/>
    <property type="match status" value="1"/>
</dbReference>
<feature type="signal peptide" evidence="1">
    <location>
        <begin position="1"/>
        <end position="23"/>
    </location>
</feature>
<organism evidence="3 4">
    <name type="scientific">Massilia pinisoli</name>
    <dbReference type="NCBI Taxonomy" id="1772194"/>
    <lineage>
        <taxon>Bacteria</taxon>
        <taxon>Pseudomonadati</taxon>
        <taxon>Pseudomonadota</taxon>
        <taxon>Betaproteobacteria</taxon>
        <taxon>Burkholderiales</taxon>
        <taxon>Oxalobacteraceae</taxon>
        <taxon>Telluria group</taxon>
        <taxon>Massilia</taxon>
    </lineage>
</organism>
<accession>A0ABT1ZZ43</accession>
<proteinExistence type="predicted"/>
<feature type="chain" id="PRO_5046979225" evidence="1">
    <location>
        <begin position="24"/>
        <end position="190"/>
    </location>
</feature>
<protein>
    <submittedName>
        <fullName evidence="3">PEP-CTERM sorting domain-containing protein</fullName>
    </submittedName>
</protein>
<dbReference type="Pfam" id="PF07589">
    <property type="entry name" value="PEP-CTERM"/>
    <property type="match status" value="1"/>
</dbReference>
<gene>
    <name evidence="3" type="ORF">NX784_26830</name>
</gene>
<evidence type="ECO:0000313" key="4">
    <source>
        <dbReference type="Proteomes" id="UP001204151"/>
    </source>
</evidence>
<evidence type="ECO:0000256" key="1">
    <source>
        <dbReference type="SAM" id="SignalP"/>
    </source>
</evidence>
<dbReference type="Proteomes" id="UP001204151">
    <property type="component" value="Unassembled WGS sequence"/>
</dbReference>
<reference evidence="3 4" key="1">
    <citation type="submission" date="2022-08" db="EMBL/GenBank/DDBJ databases">
        <title>Reclassification of Massilia species as members of the genera Telluria, Duganella, Pseudoduganella, Mokoshia gen. nov. and Zemynaea gen. nov. using orthogonal and non-orthogonal genome-based approaches.</title>
        <authorList>
            <person name="Bowman J.P."/>
        </authorList>
    </citation>
    <scope>NUCLEOTIDE SEQUENCE [LARGE SCALE GENOMIC DNA]</scope>
    <source>
        <strain evidence="3 4">JCM 31316</strain>
    </source>
</reference>
<dbReference type="EMBL" id="JANUGW010000030">
    <property type="protein sequence ID" value="MCS0585202.1"/>
    <property type="molecule type" value="Genomic_DNA"/>
</dbReference>
<name>A0ABT1ZZ43_9BURK</name>
<sequence length="190" mass="20165">MSKLNKVICAFAIFAGLSGTAMAAVITQSAGPVNYDSWSGWHNDKLMGLLLTPNTTHIDSLSGSSTTYDQGWGGNDFYGNRLYVTLMDNGQSLWSDFFAGGARGATFQNYSVSNVKLASLNDVLASINWSSAPAVEMEVRSSTIGYPGWALHSRGATLKMTSEVPEPASLAIIGMGLLGLTAARRKTATK</sequence>
<evidence type="ECO:0000313" key="3">
    <source>
        <dbReference type="EMBL" id="MCS0585202.1"/>
    </source>
</evidence>
<dbReference type="RefSeq" id="WP_258819733.1">
    <property type="nucleotide sequence ID" value="NZ_JANUGW010000030.1"/>
</dbReference>
<comment type="caution">
    <text evidence="3">The sequence shown here is derived from an EMBL/GenBank/DDBJ whole genome shotgun (WGS) entry which is preliminary data.</text>
</comment>
<evidence type="ECO:0000259" key="2">
    <source>
        <dbReference type="Pfam" id="PF07589"/>
    </source>
</evidence>
<dbReference type="InterPro" id="IPR013424">
    <property type="entry name" value="Ice-binding_C"/>
</dbReference>
<feature type="domain" description="Ice-binding protein C-terminal" evidence="2">
    <location>
        <begin position="164"/>
        <end position="186"/>
    </location>
</feature>